<keyword evidence="5" id="KW-0862">Zinc</keyword>
<keyword evidence="12" id="KW-1185">Reference proteome</keyword>
<evidence type="ECO:0000313" key="11">
    <source>
        <dbReference type="EMBL" id="MBN4077310.1"/>
    </source>
</evidence>
<comment type="similarity">
    <text evidence="2">In the N-terminal section; belongs to the transposase 2 family.</text>
</comment>
<dbReference type="InterPro" id="IPR021027">
    <property type="entry name" value="Transposase_put_HTH"/>
</dbReference>
<keyword evidence="7" id="KW-0233">DNA recombination</keyword>
<dbReference type="NCBIfam" id="NF040570">
    <property type="entry name" value="guided_TnpB"/>
    <property type="match status" value="1"/>
</dbReference>
<dbReference type="InterPro" id="IPR010095">
    <property type="entry name" value="Cas12f1-like_TNB"/>
</dbReference>
<organism evidence="11 12">
    <name type="scientific">Sulfobacillus acidophilus</name>
    <dbReference type="NCBI Taxonomy" id="53633"/>
    <lineage>
        <taxon>Bacteria</taxon>
        <taxon>Bacillati</taxon>
        <taxon>Bacillota</taxon>
        <taxon>Clostridia</taxon>
        <taxon>Eubacteriales</taxon>
        <taxon>Clostridiales Family XVII. Incertae Sedis</taxon>
        <taxon>Sulfobacillus</taxon>
    </lineage>
</organism>
<sequence length="404" mass="45540">MLRRKAFKFRLKTDSEIEASFAQMAGCNRLVWNKTLALQKERLGNKEYTLHYVETAKHLKAWKDDPDTDFLKSCHSQTMQQTLKDLDRALKDAFSKKSPKRFPNFKKKGHKDSFRYPQGVKIENRRIFLPKIGWVGFWKSRNIPGIIKNTTVSRQGKHWFVAIQTEYSVTKPKHPSKSIIGIDLGVKQFATLSNGEVIKPESNLKKHSKNLAAAQKSLAKKVKRSSNFNKQKEKVNKIYTKVRNARLDHLHKVSTKISKNHAVVVLENLKVKNMSRSAKGTKEKPGKCVKAKSGLNRSILDQGWGIFKQLLEYKLQWLGGELILIDPKYTSQRCTKCNHVSSNNRASQSSFCCMACGHTDHADANAADNILAAGHAVLACGEFGLPNLVKQELLVASNSVPACA</sequence>
<comment type="caution">
    <text evidence="11">The sequence shown here is derived from an EMBL/GenBank/DDBJ whole genome shotgun (WGS) entry which is preliminary data.</text>
</comment>
<dbReference type="NCBIfam" id="TIGR01766">
    <property type="entry name" value="IS200/IS605 family accessory protein TnpB-like domain"/>
    <property type="match status" value="1"/>
</dbReference>
<dbReference type="PANTHER" id="PTHR30405:SF25">
    <property type="entry name" value="RNA-GUIDED DNA ENDONUCLEASE INSQ-RELATED"/>
    <property type="match status" value="1"/>
</dbReference>
<dbReference type="EMBL" id="JAFITA010000001">
    <property type="protein sequence ID" value="MBN4077310.1"/>
    <property type="molecule type" value="Genomic_DNA"/>
</dbReference>
<evidence type="ECO:0000256" key="5">
    <source>
        <dbReference type="ARBA" id="ARBA00022833"/>
    </source>
</evidence>
<protein>
    <submittedName>
        <fullName evidence="11">Transposase</fullName>
    </submittedName>
</protein>
<evidence type="ECO:0000256" key="3">
    <source>
        <dbReference type="ARBA" id="ARBA00022578"/>
    </source>
</evidence>
<evidence type="ECO:0000256" key="7">
    <source>
        <dbReference type="ARBA" id="ARBA00023172"/>
    </source>
</evidence>
<evidence type="ECO:0000256" key="4">
    <source>
        <dbReference type="ARBA" id="ARBA00022723"/>
    </source>
</evidence>
<dbReference type="Pfam" id="PF07282">
    <property type="entry name" value="Cas12f1-like_TNB"/>
    <property type="match status" value="1"/>
</dbReference>
<accession>A0ABS3AVC2</accession>
<name>A0ABS3AVC2_9FIRM</name>
<dbReference type="Pfam" id="PF12323">
    <property type="entry name" value="HTH_OrfB_IS605"/>
    <property type="match status" value="1"/>
</dbReference>
<dbReference type="InterPro" id="IPR051399">
    <property type="entry name" value="RNA-guided_DNA_endo/Transpos"/>
</dbReference>
<evidence type="ECO:0000313" key="12">
    <source>
        <dbReference type="Proteomes" id="UP000765003"/>
    </source>
</evidence>
<keyword evidence="6" id="KW-0238">DNA-binding</keyword>
<dbReference type="InterPro" id="IPR001959">
    <property type="entry name" value="Transposase"/>
</dbReference>
<proteinExistence type="inferred from homology"/>
<dbReference type="PANTHER" id="PTHR30405">
    <property type="entry name" value="TRANSPOSASE"/>
    <property type="match status" value="1"/>
</dbReference>
<feature type="domain" description="Transposase putative helix-turn-helix" evidence="10">
    <location>
        <begin position="1"/>
        <end position="43"/>
    </location>
</feature>
<evidence type="ECO:0000256" key="1">
    <source>
        <dbReference type="ARBA" id="ARBA00008761"/>
    </source>
</evidence>
<dbReference type="Proteomes" id="UP000765003">
    <property type="component" value="Unassembled WGS sequence"/>
</dbReference>
<feature type="domain" description="Cas12f1-like TNB" evidence="9">
    <location>
        <begin position="304"/>
        <end position="370"/>
    </location>
</feature>
<keyword evidence="3" id="KW-0815">Transposition</keyword>
<reference evidence="11" key="1">
    <citation type="submission" date="2021-02" db="EMBL/GenBank/DDBJ databases">
        <title>Activity-based single-cell genomes from oceanic crustal fluid captures similar information to metagenomic and metatranscriptomic surveys with orders of magnitude less sampling.</title>
        <authorList>
            <person name="D'Angelo T.S."/>
            <person name="Orcutt B.N."/>
        </authorList>
    </citation>
    <scope>NUCLEOTIDE SEQUENCE [LARGE SCALE GENOMIC DNA]</scope>
    <source>
        <strain evidence="11">AH-315-E05</strain>
    </source>
</reference>
<evidence type="ECO:0000259" key="9">
    <source>
        <dbReference type="Pfam" id="PF07282"/>
    </source>
</evidence>
<evidence type="ECO:0000256" key="2">
    <source>
        <dbReference type="ARBA" id="ARBA00011044"/>
    </source>
</evidence>
<feature type="domain" description="Probable transposase IS891/IS1136/IS1341" evidence="8">
    <location>
        <begin position="163"/>
        <end position="277"/>
    </location>
</feature>
<evidence type="ECO:0000259" key="8">
    <source>
        <dbReference type="Pfam" id="PF01385"/>
    </source>
</evidence>
<gene>
    <name evidence="11" type="ORF">JYT19_00195</name>
</gene>
<dbReference type="Pfam" id="PF01385">
    <property type="entry name" value="OrfB_IS605"/>
    <property type="match status" value="1"/>
</dbReference>
<evidence type="ECO:0000256" key="6">
    <source>
        <dbReference type="ARBA" id="ARBA00023125"/>
    </source>
</evidence>
<comment type="similarity">
    <text evidence="1">In the C-terminal section; belongs to the transposase 35 family.</text>
</comment>
<evidence type="ECO:0000259" key="10">
    <source>
        <dbReference type="Pfam" id="PF12323"/>
    </source>
</evidence>
<keyword evidence="4" id="KW-0479">Metal-binding</keyword>